<dbReference type="EMBL" id="JANPWE010000002">
    <property type="protein sequence ID" value="MCR6544894.1"/>
    <property type="molecule type" value="Genomic_DNA"/>
</dbReference>
<evidence type="ECO:0000313" key="2">
    <source>
        <dbReference type="EMBL" id="MCR6544894.1"/>
    </source>
</evidence>
<comment type="caution">
    <text evidence="2">The sequence shown here is derived from an EMBL/GenBank/DDBJ whole genome shotgun (WGS) entry which is preliminary data.</text>
</comment>
<dbReference type="Gene3D" id="3.20.20.140">
    <property type="entry name" value="Metal-dependent hydrolases"/>
    <property type="match status" value="1"/>
</dbReference>
<dbReference type="SUPFAM" id="SSF51556">
    <property type="entry name" value="Metallo-dependent hydrolases"/>
    <property type="match status" value="1"/>
</dbReference>
<sequence>MAGKTFYDVHCHVMNLSHPNFLAFLRRFEPTLLDHPIKIFFGANLAMLSYLVFHTFSPRTLTRILNTMGVTDLLNRVKNLLVIMEHDAASVFQMLDREMHQELLEGSRLSLGNFHYDKIVLTPLMMDFGYKNMTNPAIYYNAIPVQKPIVEQVLDLFNGIRTYYQGKETKERFFQVYPFLGINTSNYTMEKVEKMLDKYFGEYSGNPLELEANQGKFNGDIDSMGSNFFSGIKVYPPLGFDPWPEDPEERKKSECLYEFSSCKRIPITTHCSNGGYRIIDTKDAELYSSPARWALVLKNFPELKLNFGHLGNQEGKGKNKWAQDIFSLIDQYEHVYTDFSCRGFDDQYYRSLRKMIAQGDSGLKKRLAERILFGSDFSINLLWMNSYSNYLKIFRDTPYFSQQEKDVFCSQNPESFLFS</sequence>
<protein>
    <submittedName>
        <fullName evidence="2">Amidohydrolase</fullName>
    </submittedName>
</protein>
<keyword evidence="3" id="KW-1185">Reference proteome</keyword>
<gene>
    <name evidence="2" type="ORF">NVS47_05065</name>
</gene>
<accession>A0ABT1Y203</accession>
<dbReference type="InterPro" id="IPR006680">
    <property type="entry name" value="Amidohydro-rel"/>
</dbReference>
<feature type="domain" description="Amidohydrolase-related" evidence="1">
    <location>
        <begin position="224"/>
        <end position="417"/>
    </location>
</feature>
<evidence type="ECO:0000259" key="1">
    <source>
        <dbReference type="Pfam" id="PF04909"/>
    </source>
</evidence>
<dbReference type="InterPro" id="IPR032466">
    <property type="entry name" value="Metal_Hydrolase"/>
</dbReference>
<reference evidence="2 3" key="1">
    <citation type="submission" date="2022-08" db="EMBL/GenBank/DDBJ databases">
        <title>Proteogenomics of the novel Dehalobacterium formicoaceticum strain EZ94 highlights a key role of methyltransferases during anaerobic dichloromethane degradation.</title>
        <authorList>
            <person name="Wasmund K."/>
        </authorList>
    </citation>
    <scope>NUCLEOTIDE SEQUENCE [LARGE SCALE GENOMIC DNA]</scope>
    <source>
        <strain evidence="2 3">EZ94</strain>
    </source>
</reference>
<dbReference type="Pfam" id="PF04909">
    <property type="entry name" value="Amidohydro_2"/>
    <property type="match status" value="1"/>
</dbReference>
<dbReference type="RefSeq" id="WP_157677224.1">
    <property type="nucleotide sequence ID" value="NZ_CP022121.1"/>
</dbReference>
<name>A0ABT1Y203_9FIRM</name>
<dbReference type="Proteomes" id="UP001524944">
    <property type="component" value="Unassembled WGS sequence"/>
</dbReference>
<evidence type="ECO:0000313" key="3">
    <source>
        <dbReference type="Proteomes" id="UP001524944"/>
    </source>
</evidence>
<organism evidence="2 3">
    <name type="scientific">Dehalobacterium formicoaceticum</name>
    <dbReference type="NCBI Taxonomy" id="51515"/>
    <lineage>
        <taxon>Bacteria</taxon>
        <taxon>Bacillati</taxon>
        <taxon>Bacillota</taxon>
        <taxon>Clostridia</taxon>
        <taxon>Eubacteriales</taxon>
        <taxon>Peptococcaceae</taxon>
        <taxon>Dehalobacterium</taxon>
    </lineage>
</organism>
<proteinExistence type="predicted"/>